<reference evidence="1 2" key="1">
    <citation type="journal article" date="2017" name="Int. J. Syst. Evol. Microbiol.">
        <title>Mycobacterium talmoniae sp. nov., a slowly growing mycobacterium isolated from human respiratory samples.</title>
        <authorList>
            <person name="Davidson R.M."/>
            <person name="DeGroote M.A."/>
            <person name="Marola J.L."/>
            <person name="Buss S."/>
            <person name="Jones V."/>
            <person name="McNeil M.R."/>
            <person name="Freifeld A.G."/>
            <person name="Elaine Epperson L."/>
            <person name="Hasan N.A."/>
            <person name="Jackson M."/>
            <person name="Iwen P.C."/>
            <person name="Salfinger M."/>
            <person name="Strong M."/>
        </authorList>
    </citation>
    <scope>NUCLEOTIDE SEQUENCE [LARGE SCALE GENOMIC DNA]</scope>
    <source>
        <strain evidence="1 2">ATCC BAA-2683</strain>
    </source>
</reference>
<evidence type="ECO:0008006" key="3">
    <source>
        <dbReference type="Google" id="ProtNLM"/>
    </source>
</evidence>
<dbReference type="RefSeq" id="WP_158260433.1">
    <property type="nucleotide sequence ID" value="NZ_MLQM01000034.1"/>
</dbReference>
<accession>A0A2S8BCV7</accession>
<sequence length="50" mass="5664">MSELADDLPRGLLTLQQWDALEVAHTRRWELSEGTLIMSPRPQVATRTSS</sequence>
<protein>
    <recommendedName>
        <fullName evidence="3">Uma2 family endonuclease</fullName>
    </recommendedName>
</protein>
<evidence type="ECO:0000313" key="1">
    <source>
        <dbReference type="EMBL" id="PQM44494.1"/>
    </source>
</evidence>
<organism evidence="1 2">
    <name type="scientific">Mycobacterium talmoniae</name>
    <dbReference type="NCBI Taxonomy" id="1858794"/>
    <lineage>
        <taxon>Bacteria</taxon>
        <taxon>Bacillati</taxon>
        <taxon>Actinomycetota</taxon>
        <taxon>Actinomycetes</taxon>
        <taxon>Mycobacteriales</taxon>
        <taxon>Mycobacteriaceae</taxon>
        <taxon>Mycobacterium</taxon>
    </lineage>
</organism>
<dbReference type="EMBL" id="PPEA01000787">
    <property type="protein sequence ID" value="PQM44494.1"/>
    <property type="molecule type" value="Genomic_DNA"/>
</dbReference>
<comment type="caution">
    <text evidence="1">The sequence shown here is derived from an EMBL/GenBank/DDBJ whole genome shotgun (WGS) entry which is preliminary data.</text>
</comment>
<gene>
    <name evidence="1" type="ORF">C1Y40_05348</name>
</gene>
<evidence type="ECO:0000313" key="2">
    <source>
        <dbReference type="Proteomes" id="UP000238296"/>
    </source>
</evidence>
<name>A0A2S8BCV7_9MYCO</name>
<dbReference type="AlphaFoldDB" id="A0A2S8BCV7"/>
<proteinExistence type="predicted"/>
<dbReference type="Proteomes" id="UP000238296">
    <property type="component" value="Unassembled WGS sequence"/>
</dbReference>